<dbReference type="PANTHER" id="PTHR38340">
    <property type="entry name" value="S-LAYER PROTEIN"/>
    <property type="match status" value="1"/>
</dbReference>
<reference evidence="5" key="2">
    <citation type="submission" date="2023-02" db="EMBL/GenBank/DDBJ databases">
        <title>'Rhodoalgimonas zhirmunskyi' gen. nov., isolated from a red alga.</title>
        <authorList>
            <person name="Nedashkovskaya O.I."/>
            <person name="Otstavnykh N.Y."/>
            <person name="Bystritskaya E.P."/>
            <person name="Balabanova L.A."/>
            <person name="Isaeva M.P."/>
        </authorList>
    </citation>
    <scope>NUCLEOTIDE SEQUENCE</scope>
    <source>
        <strain evidence="5">KCTC 52189</strain>
    </source>
</reference>
<evidence type="ECO:0000256" key="2">
    <source>
        <dbReference type="ARBA" id="ARBA00022525"/>
    </source>
</evidence>
<dbReference type="InterPro" id="IPR001343">
    <property type="entry name" value="Hemolysn_Ca-bd"/>
</dbReference>
<evidence type="ECO:0000313" key="6">
    <source>
        <dbReference type="Proteomes" id="UP001226762"/>
    </source>
</evidence>
<evidence type="ECO:0000313" key="5">
    <source>
        <dbReference type="EMBL" id="MDQ2089965.1"/>
    </source>
</evidence>
<dbReference type="PRINTS" id="PR00313">
    <property type="entry name" value="CABNDNGRPT"/>
</dbReference>
<dbReference type="Proteomes" id="UP001226762">
    <property type="component" value="Unassembled WGS sequence"/>
</dbReference>
<dbReference type="AlphaFoldDB" id="A0AAE3WDW7"/>
<dbReference type="PROSITE" id="PS00330">
    <property type="entry name" value="HEMOLYSIN_CALCIUM"/>
    <property type="match status" value="2"/>
</dbReference>
<dbReference type="RefSeq" id="WP_306735232.1">
    <property type="nucleotide sequence ID" value="NZ_JANHAX010000002.1"/>
</dbReference>
<dbReference type="GO" id="GO:0005509">
    <property type="term" value="F:calcium ion binding"/>
    <property type="evidence" value="ECO:0007669"/>
    <property type="project" value="InterPro"/>
</dbReference>
<comment type="caution">
    <text evidence="5">The sequence shown here is derived from an EMBL/GenBank/DDBJ whole genome shotgun (WGS) entry which is preliminary data.</text>
</comment>
<dbReference type="Pfam" id="PF07705">
    <property type="entry name" value="CARDB"/>
    <property type="match status" value="1"/>
</dbReference>
<sequence length="850" mass="87356">MPRPSNNNGSITGNKRDNLLTGTEIADLINGNAGDDTLQGLGGDDTLLGDDGDDLLSGGAGNDSIDGGGGSDTTTFSGNRDDYVVTDLGGGAIRISGPDGTDTLTGVEHYQFADMTQTASEVILPRLANLSVEALNVEDSILSPGEDTQVSFTLVSNGTRDADATSYELLVASAPDNDAVLQTIDSQTAAGLATGTSQTLAASIPAGSLEPGVYWVAVRVDSGDTLAEENETDNLTQWVQITVEAPVADFRLSASVDPASDFELGNDAPIQIDYTLENISNTGTGGYQIVSYLSRDGTVSEDDIQLGETTGTLALGQTISGSFHVVLPSDLEGGDWQVLTVVEWTGGEVETNPADNAVAETITLNPAVADLQLVSATLGDATDLDLSGGGQLQMTYAIADVGTDTPSGVRIVTYLSTDDQISEDDIQILGITGGTFPGAVGSPTTSHWFPPDFTPGDYYLISVIEWADGTADATPGNNVITQQVTFTPAPSDLAITNVTVQASSDLMLDGNGGTLIYQVEFANLGELAASSGISAYLSTDGTLSGDDILLDTGSISLNADGTGQLSFEAQLDAGLTAGDYQLIVTLDAPDDNDQNNVLTTAVTLDEPSLITGTDGADTLTGSSGPDVINALAGDDLIFVSAGPDHVDGGDGFDTADFSGLSSGVTLINDPYTAPGDVLMLDPATGGLAQSFDNIEAIIGTDFNDTISLRNTGVHTVNLGAGDDIAEGSAGNDTMLGGDGFDWLIGAEGDDLITLGAGADMFSVIREDTGTLIRGHGNDIITDFDVTEDVLHVLINNGTSYDPLADVTQTTEGTLLTYADGASVLLLGVDSADLTAANFFVEDMLFASGMF</sequence>
<feature type="compositionally biased region" description="Gly residues" evidence="3">
    <location>
        <begin position="58"/>
        <end position="71"/>
    </location>
</feature>
<protein>
    <recommendedName>
        <fullName evidence="4">CARDB domain-containing protein</fullName>
    </recommendedName>
</protein>
<keyword evidence="2" id="KW-0964">Secreted</keyword>
<dbReference type="InterPro" id="IPR011635">
    <property type="entry name" value="CARDB"/>
</dbReference>
<dbReference type="GO" id="GO:0005576">
    <property type="term" value="C:extracellular region"/>
    <property type="evidence" value="ECO:0007669"/>
    <property type="project" value="UniProtKB-SubCell"/>
</dbReference>
<gene>
    <name evidence="5" type="ORF">NO357_08665</name>
</gene>
<feature type="region of interest" description="Disordered" evidence="3">
    <location>
        <begin position="52"/>
        <end position="78"/>
    </location>
</feature>
<dbReference type="InterPro" id="IPR013783">
    <property type="entry name" value="Ig-like_fold"/>
</dbReference>
<evidence type="ECO:0000256" key="3">
    <source>
        <dbReference type="SAM" id="MobiDB-lite"/>
    </source>
</evidence>
<evidence type="ECO:0000259" key="4">
    <source>
        <dbReference type="Pfam" id="PF07705"/>
    </source>
</evidence>
<dbReference type="InterPro" id="IPR011049">
    <property type="entry name" value="Serralysin-like_metalloprot_C"/>
</dbReference>
<name>A0AAE3WDW7_9RHOB</name>
<dbReference type="SUPFAM" id="SSF51120">
    <property type="entry name" value="beta-Roll"/>
    <property type="match status" value="3"/>
</dbReference>
<dbReference type="EMBL" id="JANHAX010000002">
    <property type="protein sequence ID" value="MDQ2089965.1"/>
    <property type="molecule type" value="Genomic_DNA"/>
</dbReference>
<dbReference type="Pfam" id="PF00353">
    <property type="entry name" value="HemolysinCabind"/>
    <property type="match status" value="3"/>
</dbReference>
<dbReference type="InterPro" id="IPR018511">
    <property type="entry name" value="Hemolysin-typ_Ca-bd_CS"/>
</dbReference>
<dbReference type="PANTHER" id="PTHR38340:SF1">
    <property type="entry name" value="S-LAYER PROTEIN"/>
    <property type="match status" value="1"/>
</dbReference>
<dbReference type="Gene3D" id="2.60.40.10">
    <property type="entry name" value="Immunoglobulins"/>
    <property type="match status" value="3"/>
</dbReference>
<proteinExistence type="predicted"/>
<reference evidence="5" key="1">
    <citation type="submission" date="2022-07" db="EMBL/GenBank/DDBJ databases">
        <authorList>
            <person name="Otstavnykh N."/>
            <person name="Isaeva M."/>
            <person name="Bystritskaya E."/>
        </authorList>
    </citation>
    <scope>NUCLEOTIDE SEQUENCE</scope>
    <source>
        <strain evidence="5">KCTC 52189</strain>
    </source>
</reference>
<organism evidence="5 6">
    <name type="scientific">Marimonas arenosa</name>
    <dbReference type="NCBI Taxonomy" id="1795305"/>
    <lineage>
        <taxon>Bacteria</taxon>
        <taxon>Pseudomonadati</taxon>
        <taxon>Pseudomonadota</taxon>
        <taxon>Alphaproteobacteria</taxon>
        <taxon>Rhodobacterales</taxon>
        <taxon>Paracoccaceae</taxon>
        <taxon>Marimonas</taxon>
    </lineage>
</organism>
<dbReference type="Gene3D" id="2.150.10.10">
    <property type="entry name" value="Serralysin-like metalloprotease, C-terminal"/>
    <property type="match status" value="2"/>
</dbReference>
<feature type="domain" description="CARDB" evidence="4">
    <location>
        <begin position="129"/>
        <end position="235"/>
    </location>
</feature>
<evidence type="ECO:0000256" key="1">
    <source>
        <dbReference type="ARBA" id="ARBA00004613"/>
    </source>
</evidence>
<comment type="subcellular location">
    <subcellularLocation>
        <location evidence="1">Secreted</location>
    </subcellularLocation>
</comment>
<accession>A0AAE3WDW7</accession>
<dbReference type="InterPro" id="IPR050557">
    <property type="entry name" value="RTX_toxin/Mannuronan_C5-epim"/>
</dbReference>
<keyword evidence="6" id="KW-1185">Reference proteome</keyword>